<gene>
    <name evidence="5" type="ORF">BCR39DRAFT_109548</name>
</gene>
<dbReference type="GO" id="GO:0006078">
    <property type="term" value="P:(1-&gt;6)-beta-D-glucan biosynthetic process"/>
    <property type="evidence" value="ECO:0007669"/>
    <property type="project" value="InterPro"/>
</dbReference>
<dbReference type="AlphaFoldDB" id="A0A1Y2B6V2"/>
<dbReference type="PANTHER" id="PTHR28154">
    <property type="entry name" value="CELL WALL SYNTHESIS PROTEIN KNH1-RELATED"/>
    <property type="match status" value="1"/>
</dbReference>
<keyword evidence="6" id="KW-1185">Reference proteome</keyword>
<feature type="domain" description="Yeast cell wall synthesis Kre9/Knh1-like N-terminal" evidence="4">
    <location>
        <begin position="26"/>
        <end position="119"/>
    </location>
</feature>
<dbReference type="EMBL" id="MCFC01000019">
    <property type="protein sequence ID" value="ORY30561.1"/>
    <property type="molecule type" value="Genomic_DNA"/>
</dbReference>
<reference evidence="5 6" key="1">
    <citation type="submission" date="2016-07" db="EMBL/GenBank/DDBJ databases">
        <title>Pervasive Adenine N6-methylation of Active Genes in Fungi.</title>
        <authorList>
            <consortium name="DOE Joint Genome Institute"/>
            <person name="Mondo S.J."/>
            <person name="Dannebaum R.O."/>
            <person name="Kuo R.C."/>
            <person name="Labutti K."/>
            <person name="Haridas S."/>
            <person name="Kuo A."/>
            <person name="Salamov A."/>
            <person name="Ahrendt S.R."/>
            <person name="Lipzen A."/>
            <person name="Sullivan W."/>
            <person name="Andreopoulos W.B."/>
            <person name="Clum A."/>
            <person name="Lindquist E."/>
            <person name="Daum C."/>
            <person name="Ramamoorthy G.K."/>
            <person name="Gryganskyi A."/>
            <person name="Culley D."/>
            <person name="Magnuson J.K."/>
            <person name="James T.Y."/>
            <person name="O'Malley M.A."/>
            <person name="Stajich J.E."/>
            <person name="Spatafora J.W."/>
            <person name="Visel A."/>
            <person name="Grigoriev I.V."/>
        </authorList>
    </citation>
    <scope>NUCLEOTIDE SEQUENCE [LARGE SCALE GENOMIC DNA]</scope>
    <source>
        <strain evidence="5 6">68-887.2</strain>
    </source>
</reference>
<evidence type="ECO:0000256" key="2">
    <source>
        <dbReference type="SAM" id="Phobius"/>
    </source>
</evidence>
<proteinExistence type="predicted"/>
<sequence>MFALTAILSLLLLLQPSLAKVYCTGPTASTVGVGGQVLTVTWADDGSSPTVAEIGQSSIDLYVGSVDKQTALQNLAASVDVSKASSVSATVNPTIGESGNYYFVKFTSLSLKDSTNPQYNYEAFSAKFQMSEMSGQFNATVLSEIDASNSTTTAATSGAAAVAAVGASSAAHASSTSSSHASVSTSSKTTTSGALSTVAVPGLMAVVLGVAGILFA</sequence>
<protein>
    <recommendedName>
        <fullName evidence="4">Yeast cell wall synthesis Kre9/Knh1-like N-terminal domain-containing protein</fullName>
    </recommendedName>
</protein>
<evidence type="ECO:0000256" key="1">
    <source>
        <dbReference type="ARBA" id="ARBA00022729"/>
    </source>
</evidence>
<dbReference type="PANTHER" id="PTHR28154:SF1">
    <property type="entry name" value="CELL WALL SYNTHESIS PROTEIN KNH1-RELATED"/>
    <property type="match status" value="1"/>
</dbReference>
<dbReference type="Pfam" id="PF10342">
    <property type="entry name" value="Kre9_KNH"/>
    <property type="match status" value="1"/>
</dbReference>
<dbReference type="InterPro" id="IPR045328">
    <property type="entry name" value="Kre9/Knh1"/>
</dbReference>
<comment type="caution">
    <text evidence="5">The sequence shown here is derived from an EMBL/GenBank/DDBJ whole genome shotgun (WGS) entry which is preliminary data.</text>
</comment>
<feature type="transmembrane region" description="Helical" evidence="2">
    <location>
        <begin position="194"/>
        <end position="215"/>
    </location>
</feature>
<organism evidence="5 6">
    <name type="scientific">Naematelia encephala</name>
    <dbReference type="NCBI Taxonomy" id="71784"/>
    <lineage>
        <taxon>Eukaryota</taxon>
        <taxon>Fungi</taxon>
        <taxon>Dikarya</taxon>
        <taxon>Basidiomycota</taxon>
        <taxon>Agaricomycotina</taxon>
        <taxon>Tremellomycetes</taxon>
        <taxon>Tremellales</taxon>
        <taxon>Naemateliaceae</taxon>
        <taxon>Naematelia</taxon>
    </lineage>
</organism>
<dbReference type="InterPro" id="IPR018466">
    <property type="entry name" value="Kre9/Knh1-like_N"/>
</dbReference>
<feature type="chain" id="PRO_5010993732" description="Yeast cell wall synthesis Kre9/Knh1-like N-terminal domain-containing protein" evidence="3">
    <location>
        <begin position="20"/>
        <end position="216"/>
    </location>
</feature>
<dbReference type="OrthoDB" id="2432613at2759"/>
<evidence type="ECO:0000313" key="5">
    <source>
        <dbReference type="EMBL" id="ORY30561.1"/>
    </source>
</evidence>
<name>A0A1Y2B6V2_9TREE</name>
<dbReference type="STRING" id="71784.A0A1Y2B6V2"/>
<keyword evidence="2" id="KW-0472">Membrane</keyword>
<keyword evidence="2" id="KW-1133">Transmembrane helix</keyword>
<evidence type="ECO:0000313" key="6">
    <source>
        <dbReference type="Proteomes" id="UP000193986"/>
    </source>
</evidence>
<evidence type="ECO:0000259" key="4">
    <source>
        <dbReference type="Pfam" id="PF10342"/>
    </source>
</evidence>
<accession>A0A1Y2B6V2</accession>
<feature type="signal peptide" evidence="3">
    <location>
        <begin position="1"/>
        <end position="19"/>
    </location>
</feature>
<keyword evidence="1 3" id="KW-0732">Signal</keyword>
<dbReference type="InParanoid" id="A0A1Y2B6V2"/>
<evidence type="ECO:0000256" key="3">
    <source>
        <dbReference type="SAM" id="SignalP"/>
    </source>
</evidence>
<dbReference type="GO" id="GO:0042546">
    <property type="term" value="P:cell wall biogenesis"/>
    <property type="evidence" value="ECO:0007669"/>
    <property type="project" value="InterPro"/>
</dbReference>
<dbReference type="Proteomes" id="UP000193986">
    <property type="component" value="Unassembled WGS sequence"/>
</dbReference>
<keyword evidence="2" id="KW-0812">Transmembrane</keyword>